<dbReference type="Pfam" id="PF19834">
    <property type="entry name" value="DUF6314"/>
    <property type="match status" value="1"/>
</dbReference>
<dbReference type="AlphaFoldDB" id="A0A1M7BF83"/>
<organism evidence="2 3">
    <name type="scientific">Pseudonocardia thermophila</name>
    <dbReference type="NCBI Taxonomy" id="1848"/>
    <lineage>
        <taxon>Bacteria</taxon>
        <taxon>Bacillati</taxon>
        <taxon>Actinomycetota</taxon>
        <taxon>Actinomycetes</taxon>
        <taxon>Pseudonocardiales</taxon>
        <taxon>Pseudonocardiaceae</taxon>
        <taxon>Pseudonocardia</taxon>
    </lineage>
</organism>
<name>A0A1M7BF83_PSETH</name>
<dbReference type="STRING" id="1848.SAMN05443637_1364"/>
<proteinExistence type="predicted"/>
<gene>
    <name evidence="2" type="ORF">SAMN05443637_1364</name>
</gene>
<keyword evidence="3" id="KW-1185">Reference proteome</keyword>
<reference evidence="2 3" key="1">
    <citation type="submission" date="2016-11" db="EMBL/GenBank/DDBJ databases">
        <authorList>
            <person name="Jaros S."/>
            <person name="Januszkiewicz K."/>
            <person name="Wedrychowicz H."/>
        </authorList>
    </citation>
    <scope>NUCLEOTIDE SEQUENCE [LARGE SCALE GENOMIC DNA]</scope>
    <source>
        <strain evidence="2 3">DSM 43832</strain>
    </source>
</reference>
<sequence length="150" mass="16567">MLSMAAEVSHAARRAFAGLAGDWHLTRTFEPGIGTFTGTATFSPVADDVLHYREEGELQLTDGHRGQAWREYDYRLVGDEIHICFAGTANAGKLLHRLRPGDGATTDVHLCVADTYTGHYDLSALPDRFVVEMDVHGPKKAYSSRTVFTR</sequence>
<dbReference type="InterPro" id="IPR045632">
    <property type="entry name" value="DUF6314"/>
</dbReference>
<evidence type="ECO:0000313" key="3">
    <source>
        <dbReference type="Proteomes" id="UP000184363"/>
    </source>
</evidence>
<feature type="domain" description="DUF6314" evidence="1">
    <location>
        <begin position="19"/>
        <end position="150"/>
    </location>
</feature>
<accession>A0A1M7BF83</accession>
<dbReference type="Proteomes" id="UP000184363">
    <property type="component" value="Unassembled WGS sequence"/>
</dbReference>
<evidence type="ECO:0000259" key="1">
    <source>
        <dbReference type="Pfam" id="PF19834"/>
    </source>
</evidence>
<evidence type="ECO:0000313" key="2">
    <source>
        <dbReference type="EMBL" id="SHL53660.1"/>
    </source>
</evidence>
<protein>
    <recommendedName>
        <fullName evidence="1">DUF6314 domain-containing protein</fullName>
    </recommendedName>
</protein>
<dbReference type="EMBL" id="FRAP01000036">
    <property type="protein sequence ID" value="SHL53660.1"/>
    <property type="molecule type" value="Genomic_DNA"/>
</dbReference>